<feature type="binding site" evidence="8">
    <location>
        <position position="592"/>
    </location>
    <ligand>
        <name>Na(+)</name>
        <dbReference type="ChEBI" id="CHEBI:29101"/>
        <label>1</label>
    </ligand>
</feature>
<keyword evidence="3 10" id="KW-0813">Transport</keyword>
<dbReference type="Pfam" id="PF00209">
    <property type="entry name" value="SNF"/>
    <property type="match status" value="1"/>
</dbReference>
<evidence type="ECO:0000256" key="4">
    <source>
        <dbReference type="ARBA" id="ARBA00022692"/>
    </source>
</evidence>
<name>A0A9N9TKT8_PHYSR</name>
<feature type="transmembrane region" description="Helical" evidence="11">
    <location>
        <begin position="521"/>
        <end position="542"/>
    </location>
</feature>
<evidence type="ECO:0000313" key="12">
    <source>
        <dbReference type="EMBL" id="CAG9860624.1"/>
    </source>
</evidence>
<gene>
    <name evidence="12" type="ORF">PHYEVI_LOCUS6974</name>
</gene>
<protein>
    <recommendedName>
        <fullName evidence="10">Transporter</fullName>
    </recommendedName>
</protein>
<dbReference type="PANTHER" id="PTHR11616:SF303">
    <property type="entry name" value="SODIUM- AND CHLORIDE-DEPENDENT GABA TRANSPORTER INE"/>
    <property type="match status" value="1"/>
</dbReference>
<evidence type="ECO:0000256" key="3">
    <source>
        <dbReference type="ARBA" id="ARBA00022448"/>
    </source>
</evidence>
<evidence type="ECO:0000256" key="11">
    <source>
        <dbReference type="SAM" id="Phobius"/>
    </source>
</evidence>
<evidence type="ECO:0000256" key="2">
    <source>
        <dbReference type="ARBA" id="ARBA00006459"/>
    </source>
</evidence>
<dbReference type="PROSITE" id="PS00610">
    <property type="entry name" value="NA_NEUROTRAN_SYMP_1"/>
    <property type="match status" value="1"/>
</dbReference>
<feature type="disulfide bond" evidence="9">
    <location>
        <begin position="360"/>
        <end position="369"/>
    </location>
</feature>
<dbReference type="GO" id="GO:0046872">
    <property type="term" value="F:metal ion binding"/>
    <property type="evidence" value="ECO:0007669"/>
    <property type="project" value="UniProtKB-KW"/>
</dbReference>
<keyword evidence="5 10" id="KW-0769">Symport</keyword>
<feature type="transmembrane region" description="Helical" evidence="11">
    <location>
        <begin position="441"/>
        <end position="464"/>
    </location>
</feature>
<feature type="transmembrane region" description="Helical" evidence="11">
    <location>
        <begin position="275"/>
        <end position="295"/>
    </location>
</feature>
<feature type="transmembrane region" description="Helical" evidence="11">
    <location>
        <begin position="580"/>
        <end position="605"/>
    </location>
</feature>
<evidence type="ECO:0000256" key="9">
    <source>
        <dbReference type="PIRSR" id="PIRSR600175-2"/>
    </source>
</evidence>
<keyword evidence="8" id="KW-0479">Metal-binding</keyword>
<dbReference type="InterPro" id="IPR037272">
    <property type="entry name" value="SNS_sf"/>
</dbReference>
<accession>A0A9N9TKT8</accession>
<feature type="transmembrane region" description="Helical" evidence="11">
    <location>
        <begin position="625"/>
        <end position="651"/>
    </location>
</feature>
<feature type="transmembrane region" description="Helical" evidence="11">
    <location>
        <begin position="410"/>
        <end position="429"/>
    </location>
</feature>
<keyword evidence="7 11" id="KW-0472">Membrane</keyword>
<evidence type="ECO:0000313" key="13">
    <source>
        <dbReference type="Proteomes" id="UP001153712"/>
    </source>
</evidence>
<evidence type="ECO:0000256" key="6">
    <source>
        <dbReference type="ARBA" id="ARBA00022989"/>
    </source>
</evidence>
<comment type="similarity">
    <text evidence="2 10">Belongs to the sodium:neurotransmitter symporter (SNF) (TC 2.A.22) family.</text>
</comment>
<organism evidence="12 13">
    <name type="scientific">Phyllotreta striolata</name>
    <name type="common">Striped flea beetle</name>
    <name type="synonym">Crioceris striolata</name>
    <dbReference type="NCBI Taxonomy" id="444603"/>
    <lineage>
        <taxon>Eukaryota</taxon>
        <taxon>Metazoa</taxon>
        <taxon>Ecdysozoa</taxon>
        <taxon>Arthropoda</taxon>
        <taxon>Hexapoda</taxon>
        <taxon>Insecta</taxon>
        <taxon>Pterygota</taxon>
        <taxon>Neoptera</taxon>
        <taxon>Endopterygota</taxon>
        <taxon>Coleoptera</taxon>
        <taxon>Polyphaga</taxon>
        <taxon>Cucujiformia</taxon>
        <taxon>Chrysomeloidea</taxon>
        <taxon>Chrysomelidae</taxon>
        <taxon>Galerucinae</taxon>
        <taxon>Alticini</taxon>
        <taxon>Phyllotreta</taxon>
    </lineage>
</organism>
<keyword evidence="6 11" id="KW-1133">Transmembrane helix</keyword>
<proteinExistence type="inferred from homology"/>
<reference evidence="12" key="1">
    <citation type="submission" date="2022-01" db="EMBL/GenBank/DDBJ databases">
        <authorList>
            <person name="King R."/>
        </authorList>
    </citation>
    <scope>NUCLEOTIDE SEQUENCE</scope>
</reference>
<feature type="binding site" evidence="8">
    <location>
        <position position="596"/>
    </location>
    <ligand>
        <name>Na(+)</name>
        <dbReference type="ChEBI" id="CHEBI:29101"/>
        <label>1</label>
    </ligand>
</feature>
<evidence type="ECO:0000256" key="7">
    <source>
        <dbReference type="ARBA" id="ARBA00023136"/>
    </source>
</evidence>
<feature type="transmembrane region" description="Helical" evidence="11">
    <location>
        <begin position="701"/>
        <end position="722"/>
    </location>
</feature>
<feature type="transmembrane region" description="Helical" evidence="11">
    <location>
        <begin position="657"/>
        <end position="681"/>
    </location>
</feature>
<feature type="binding site" evidence="8">
    <location>
        <position position="257"/>
    </location>
    <ligand>
        <name>Na(+)</name>
        <dbReference type="ChEBI" id="CHEBI:29101"/>
        <label>1</label>
    </ligand>
</feature>
<comment type="subcellular location">
    <subcellularLocation>
        <location evidence="1">Membrane</location>
        <topology evidence="1">Multi-pass membrane protein</topology>
    </subcellularLocation>
</comment>
<dbReference type="OrthoDB" id="6581954at2759"/>
<keyword evidence="13" id="KW-1185">Reference proteome</keyword>
<dbReference type="PROSITE" id="PS50267">
    <property type="entry name" value="NA_NEUROTRAN_SYMP_3"/>
    <property type="match status" value="1"/>
</dbReference>
<dbReference type="InterPro" id="IPR000175">
    <property type="entry name" value="Na/ntran_symport"/>
</dbReference>
<feature type="transmembrane region" description="Helical" evidence="11">
    <location>
        <begin position="326"/>
        <end position="348"/>
    </location>
</feature>
<evidence type="ECO:0000256" key="1">
    <source>
        <dbReference type="ARBA" id="ARBA00004141"/>
    </source>
</evidence>
<dbReference type="AlphaFoldDB" id="A0A9N9TKT8"/>
<dbReference type="Proteomes" id="UP001153712">
    <property type="component" value="Chromosome 3"/>
</dbReference>
<keyword evidence="4 10" id="KW-0812">Transmembrane</keyword>
<feature type="transmembrane region" description="Helical" evidence="11">
    <location>
        <begin position="742"/>
        <end position="762"/>
    </location>
</feature>
<sequence length="869" mass="98109">MDEGGLLMKDIQPRDMSAKRLPKDEVELIPAAEEIDGILLDQKLHRMDEGGLLMKELKPRDMSMKRLLKSDMEVIPAVEETEETDCDIEPIEPLDYKMPSPAGSLRKTSRIHHTDYPNYSFNSIPSHHSSPSFRRNNSVRSLKNYQHLIGDFYQKPPSSESGIVSKSSDAASLRSWSSVCMGSTDGKKMIVRRVPTSPVELFNIVNPPTPPETTCMVENDSDADSIDDEDNSDYAKPRRQQWSNQLQFVLACVGYSVGLGSIWRFPYLCYKSGGAVFLIPYAIIMVFIGGPMLYMELAVGQFTGRGPIGALGHLCPLFKGTGIGSVVISFLLSTYYSVIIAYAIFYFFTSFRVKQPWEFCNHRWNTEYCWDRQKFRMNMSKPQFTHSPAEEFYDTKVLQISTGISDVHTLRWELVACLFCAWILIYFAIWKSIKSSAKVRYFTATFPFVIIVILMIKSLTLEGADEGMRYFFKPKFELLLEAEVWVNAASQTFNSMGCAFGSMICFASYNKYNNSILPETIAVWVVNSITSLVVGIFAFATIGNIAAEQGTSIEDVIDDGPGLIFVVYPQAIGKMPAAQLWAVFFFFMLICLALNSQFAIVEVVVTSLQDGFPGWIKRNLVCHEFLVLIICVVSFICGLPNVTQGGGIYFFQLIDHYAASISIMYLAFFEVIAIAWFYGAWKLCKNVKTMTGRHPGYFIKFCWLVITPLMLFALWVLLIIAYKPPTYNNKQYNYPTWARVVGWIIASISILCIPITMVIVFLRAPGDSYVEKFKNSIKSDLMEKCPKCSELDCDCIIGHDDGESILVVKPTADIHNILKDKKESAPFFPVNNSTSPEFKDVDDVKLSETLSEYDNITNLENTKIDQNLS</sequence>
<evidence type="ECO:0000256" key="10">
    <source>
        <dbReference type="RuleBase" id="RU003732"/>
    </source>
</evidence>
<dbReference type="EMBL" id="OU900096">
    <property type="protein sequence ID" value="CAG9860624.1"/>
    <property type="molecule type" value="Genomic_DNA"/>
</dbReference>
<keyword evidence="9" id="KW-1015">Disulfide bond</keyword>
<feature type="transmembrane region" description="Helical" evidence="11">
    <location>
        <begin position="246"/>
        <end position="263"/>
    </location>
</feature>
<dbReference type="GO" id="GO:0005283">
    <property type="term" value="F:amino acid:sodium symporter activity"/>
    <property type="evidence" value="ECO:0007669"/>
    <property type="project" value="TreeGrafter"/>
</dbReference>
<evidence type="ECO:0000256" key="5">
    <source>
        <dbReference type="ARBA" id="ARBA00022847"/>
    </source>
</evidence>
<keyword evidence="8" id="KW-0915">Sodium</keyword>
<dbReference type="PRINTS" id="PR00176">
    <property type="entry name" value="NANEUSMPORT"/>
</dbReference>
<dbReference type="SUPFAM" id="SSF161070">
    <property type="entry name" value="SNF-like"/>
    <property type="match status" value="1"/>
</dbReference>
<feature type="binding site" evidence="8">
    <location>
        <position position="254"/>
    </location>
    <ligand>
        <name>Na(+)</name>
        <dbReference type="ChEBI" id="CHEBI:29101"/>
        <label>1</label>
    </ligand>
</feature>
<evidence type="ECO:0000256" key="8">
    <source>
        <dbReference type="PIRSR" id="PIRSR600175-1"/>
    </source>
</evidence>
<feature type="binding site" evidence="8">
    <location>
        <position position="527"/>
    </location>
    <ligand>
        <name>Na(+)</name>
        <dbReference type="ChEBI" id="CHEBI:29101"/>
        <label>1</label>
    </ligand>
</feature>
<dbReference type="GO" id="GO:0089718">
    <property type="term" value="P:amino acid import across plasma membrane"/>
    <property type="evidence" value="ECO:0007669"/>
    <property type="project" value="TreeGrafter"/>
</dbReference>
<dbReference type="GO" id="GO:0005886">
    <property type="term" value="C:plasma membrane"/>
    <property type="evidence" value="ECO:0007669"/>
    <property type="project" value="TreeGrafter"/>
</dbReference>
<dbReference type="PANTHER" id="PTHR11616">
    <property type="entry name" value="SODIUM/CHLORIDE DEPENDENT TRANSPORTER"/>
    <property type="match status" value="1"/>
</dbReference>
<feature type="binding site" evidence="8">
    <location>
        <position position="495"/>
    </location>
    <ligand>
        <name>Na(+)</name>
        <dbReference type="ChEBI" id="CHEBI:29101"/>
        <label>1</label>
    </ligand>
</feature>